<dbReference type="HOGENOM" id="CLU_2024727_0_0_6"/>
<dbReference type="Proteomes" id="UP000026913">
    <property type="component" value="Plasmid unnamed"/>
</dbReference>
<organism evidence="1 2">
    <name type="scientific">Pseudomonas mandelii JR-1</name>
    <dbReference type="NCBI Taxonomy" id="1147786"/>
    <lineage>
        <taxon>Bacteria</taxon>
        <taxon>Pseudomonadati</taxon>
        <taxon>Pseudomonadota</taxon>
        <taxon>Gammaproteobacteria</taxon>
        <taxon>Pseudomonadales</taxon>
        <taxon>Pseudomonadaceae</taxon>
        <taxon>Pseudomonas</taxon>
    </lineage>
</organism>
<sequence length="122" mass="13498">MLFARVRVPNHPLTEMHMQMMANEYRAGPQAPAVLTNGETVSIGTVLKAEIDMVYIVSTVLVDGKKIAFDMREIPELADAFVGVSRSRHARLSALANRVALRFSATNDFHRRVAAIGNELAY</sequence>
<protein>
    <submittedName>
        <fullName evidence="1">Uncharacterized protein</fullName>
    </submittedName>
</protein>
<evidence type="ECO:0000313" key="2">
    <source>
        <dbReference type="Proteomes" id="UP000026913"/>
    </source>
</evidence>
<reference evidence="1 2" key="1">
    <citation type="journal article" date="2012" name="J. Bacteriol.">
        <title>Genome sequence of cold-adapted Pseudomonas mandelii strain JR-1.</title>
        <authorList>
            <person name="Jang S.H."/>
            <person name="Kim J."/>
            <person name="Kim J."/>
            <person name="Hong S."/>
            <person name="Lee C."/>
        </authorList>
    </citation>
    <scope>NUCLEOTIDE SEQUENCE [LARGE SCALE GENOMIC DNA]</scope>
    <source>
        <strain evidence="1 2">JR-1</strain>
        <plasmid evidence="2">Plasmid</plasmid>
    </source>
</reference>
<name>A0A024EL22_9PSED</name>
<proteinExistence type="predicted"/>
<geneLocation type="plasmid" evidence="2"/>
<accession>A0A024EL22</accession>
<evidence type="ECO:0000313" key="1">
    <source>
        <dbReference type="EMBL" id="AHZ73306.1"/>
    </source>
</evidence>
<dbReference type="AlphaFoldDB" id="A0A024EL22"/>
<gene>
    <name evidence="1" type="ORF">OU5_P0054</name>
</gene>
<dbReference type="EMBL" id="CP005961">
    <property type="protein sequence ID" value="AHZ73306.1"/>
    <property type="molecule type" value="Genomic_DNA"/>
</dbReference>
<dbReference type="KEGG" id="pman:OU5_P0054"/>
<keyword evidence="1" id="KW-0614">Plasmid</keyword>